<comment type="similarity">
    <text evidence="1">Belongs to the ComF/GntX family.</text>
</comment>
<dbReference type="Proteomes" id="UP001596270">
    <property type="component" value="Unassembled WGS sequence"/>
</dbReference>
<dbReference type="CDD" id="cd06223">
    <property type="entry name" value="PRTases_typeI"/>
    <property type="match status" value="1"/>
</dbReference>
<accession>A0ABW1U0I3</accession>
<dbReference type="InterPro" id="IPR029057">
    <property type="entry name" value="PRTase-like"/>
</dbReference>
<dbReference type="RefSeq" id="WP_371436674.1">
    <property type="nucleotide sequence ID" value="NZ_JBHSRS010000078.1"/>
</dbReference>
<sequence>MLQRLLNAAIKPDFTLPLRISQCAVCRSWPARQVCAPCIARFAAPVLRCRACALALPADLSMGLRSPPGLCAGCIKQHPPLDATLVAVPYSYPWSELITRYKFGERPGWAPFFAELLLQAPGVQQAFDALQAGDLILPMPLSDQRLQSRGFNQAWELARALARQSGSAAKADACLLLRVKHTRPQTELQRDARLANVRGAFQVDPLRVPVLAGRRVMLVDDVITSGASLFTAAQILRTAGAAHVTGLAIARTAAT</sequence>
<name>A0ABW1U0I3_9BURK</name>
<evidence type="ECO:0000256" key="1">
    <source>
        <dbReference type="ARBA" id="ARBA00008007"/>
    </source>
</evidence>
<keyword evidence="3" id="KW-1185">Reference proteome</keyword>
<dbReference type="InterPro" id="IPR051910">
    <property type="entry name" value="ComF/GntX_DNA_util-trans"/>
</dbReference>
<proteinExistence type="inferred from homology"/>
<evidence type="ECO:0000313" key="3">
    <source>
        <dbReference type="Proteomes" id="UP001596270"/>
    </source>
</evidence>
<dbReference type="PANTHER" id="PTHR47505">
    <property type="entry name" value="DNA UTILIZATION PROTEIN YHGH"/>
    <property type="match status" value="1"/>
</dbReference>
<gene>
    <name evidence="2" type="ORF">ACFQND_14860</name>
</gene>
<reference evidence="3" key="1">
    <citation type="journal article" date="2019" name="Int. J. Syst. Evol. Microbiol.">
        <title>The Global Catalogue of Microorganisms (GCM) 10K type strain sequencing project: providing services to taxonomists for standard genome sequencing and annotation.</title>
        <authorList>
            <consortium name="The Broad Institute Genomics Platform"/>
            <consortium name="The Broad Institute Genome Sequencing Center for Infectious Disease"/>
            <person name="Wu L."/>
            <person name="Ma J."/>
        </authorList>
    </citation>
    <scope>NUCLEOTIDE SEQUENCE [LARGE SCALE GENOMIC DNA]</scope>
    <source>
        <strain evidence="3">CCUG 39402</strain>
    </source>
</reference>
<dbReference type="EMBL" id="JBHSRS010000078">
    <property type="protein sequence ID" value="MFC6282503.1"/>
    <property type="molecule type" value="Genomic_DNA"/>
</dbReference>
<dbReference type="SUPFAM" id="SSF53271">
    <property type="entry name" value="PRTase-like"/>
    <property type="match status" value="1"/>
</dbReference>
<protein>
    <submittedName>
        <fullName evidence="2">ComF family protein</fullName>
    </submittedName>
</protein>
<dbReference type="PANTHER" id="PTHR47505:SF1">
    <property type="entry name" value="DNA UTILIZATION PROTEIN YHGH"/>
    <property type="match status" value="1"/>
</dbReference>
<dbReference type="InterPro" id="IPR000836">
    <property type="entry name" value="PRTase_dom"/>
</dbReference>
<comment type="caution">
    <text evidence="2">The sequence shown here is derived from an EMBL/GenBank/DDBJ whole genome shotgun (WGS) entry which is preliminary data.</text>
</comment>
<dbReference type="Gene3D" id="3.40.50.2020">
    <property type="match status" value="1"/>
</dbReference>
<organism evidence="2 3">
    <name type="scientific">Polaromonas aquatica</name>
    <dbReference type="NCBI Taxonomy" id="332657"/>
    <lineage>
        <taxon>Bacteria</taxon>
        <taxon>Pseudomonadati</taxon>
        <taxon>Pseudomonadota</taxon>
        <taxon>Betaproteobacteria</taxon>
        <taxon>Burkholderiales</taxon>
        <taxon>Comamonadaceae</taxon>
        <taxon>Polaromonas</taxon>
    </lineage>
</organism>
<evidence type="ECO:0000313" key="2">
    <source>
        <dbReference type="EMBL" id="MFC6282503.1"/>
    </source>
</evidence>